<comment type="cofactor">
    <cofactor evidence="1">
        <name>Mg(2+)</name>
        <dbReference type="ChEBI" id="CHEBI:18420"/>
    </cofactor>
</comment>
<comment type="subunit">
    <text evidence="4">Homodimer.</text>
</comment>
<evidence type="ECO:0000256" key="4">
    <source>
        <dbReference type="ARBA" id="ARBA00011738"/>
    </source>
</evidence>
<dbReference type="InterPro" id="IPR009014">
    <property type="entry name" value="Transketo_C/PFOR_II"/>
</dbReference>
<evidence type="ECO:0000259" key="11">
    <source>
        <dbReference type="Pfam" id="PF22613"/>
    </source>
</evidence>
<dbReference type="SUPFAM" id="SSF52922">
    <property type="entry name" value="TK C-terminal domain-like"/>
    <property type="match status" value="1"/>
</dbReference>
<feature type="domain" description="Transketolase-like C-terminal" evidence="11">
    <location>
        <begin position="82"/>
        <end position="193"/>
    </location>
</feature>
<dbReference type="EMBL" id="CAFABA010000096">
    <property type="protein sequence ID" value="CAB4834476.1"/>
    <property type="molecule type" value="Genomic_DNA"/>
</dbReference>
<accession>A0A6J7ANF1</accession>
<dbReference type="FunFam" id="3.40.50.920:FF:000003">
    <property type="entry name" value="Transketolase"/>
    <property type="match status" value="1"/>
</dbReference>
<proteinExistence type="inferred from homology"/>
<dbReference type="GO" id="GO:0004802">
    <property type="term" value="F:transketolase activity"/>
    <property type="evidence" value="ECO:0007669"/>
    <property type="project" value="UniProtKB-EC"/>
</dbReference>
<evidence type="ECO:0000256" key="2">
    <source>
        <dbReference type="ARBA" id="ARBA00001964"/>
    </source>
</evidence>
<protein>
    <recommendedName>
        <fullName evidence="5">transketolase</fullName>
        <ecNumber evidence="5">2.2.1.1</ecNumber>
    </recommendedName>
</protein>
<dbReference type="EC" id="2.2.1.1" evidence="5"/>
<evidence type="ECO:0000256" key="3">
    <source>
        <dbReference type="ARBA" id="ARBA00007131"/>
    </source>
</evidence>
<dbReference type="InterPro" id="IPR033247">
    <property type="entry name" value="Transketolase_fam"/>
</dbReference>
<reference evidence="12" key="1">
    <citation type="submission" date="2020-05" db="EMBL/GenBank/DDBJ databases">
        <authorList>
            <person name="Chiriac C."/>
            <person name="Salcher M."/>
            <person name="Ghai R."/>
            <person name="Kavagutti S V."/>
        </authorList>
    </citation>
    <scope>NUCLEOTIDE SEQUENCE</scope>
</reference>
<evidence type="ECO:0000256" key="5">
    <source>
        <dbReference type="ARBA" id="ARBA00013152"/>
    </source>
</evidence>
<dbReference type="InterPro" id="IPR020826">
    <property type="entry name" value="Transketolase_BS"/>
</dbReference>
<evidence type="ECO:0000313" key="12">
    <source>
        <dbReference type="EMBL" id="CAB4834476.1"/>
    </source>
</evidence>
<keyword evidence="6" id="KW-0808">Transferase</keyword>
<dbReference type="PANTHER" id="PTHR43522:SF10">
    <property type="entry name" value="TRANSKETOLASE"/>
    <property type="match status" value="1"/>
</dbReference>
<organism evidence="12">
    <name type="scientific">freshwater metagenome</name>
    <dbReference type="NCBI Taxonomy" id="449393"/>
    <lineage>
        <taxon>unclassified sequences</taxon>
        <taxon>metagenomes</taxon>
        <taxon>ecological metagenomes</taxon>
    </lineage>
</organism>
<dbReference type="PANTHER" id="PTHR43522">
    <property type="entry name" value="TRANSKETOLASE"/>
    <property type="match status" value="1"/>
</dbReference>
<evidence type="ECO:0000256" key="1">
    <source>
        <dbReference type="ARBA" id="ARBA00001946"/>
    </source>
</evidence>
<dbReference type="Gene3D" id="3.40.50.920">
    <property type="match status" value="1"/>
</dbReference>
<dbReference type="Pfam" id="PF22613">
    <property type="entry name" value="Transketolase_C_1"/>
    <property type="match status" value="1"/>
</dbReference>
<dbReference type="PROSITE" id="PS00802">
    <property type="entry name" value="TRANSKETOLASE_2"/>
    <property type="match status" value="1"/>
</dbReference>
<dbReference type="Pfam" id="PF02779">
    <property type="entry name" value="Transket_pyr"/>
    <property type="match status" value="1"/>
</dbReference>
<dbReference type="InterPro" id="IPR005475">
    <property type="entry name" value="Transketolase-like_Pyr-bd"/>
</dbReference>
<keyword evidence="8" id="KW-0460">Magnesium</keyword>
<dbReference type="GO" id="GO:0046872">
    <property type="term" value="F:metal ion binding"/>
    <property type="evidence" value="ECO:0007669"/>
    <property type="project" value="UniProtKB-KW"/>
</dbReference>
<dbReference type="AlphaFoldDB" id="A0A6J7ANF1"/>
<comment type="similarity">
    <text evidence="3">Belongs to the transketolase family.</text>
</comment>
<dbReference type="GO" id="GO:0006098">
    <property type="term" value="P:pentose-phosphate shunt"/>
    <property type="evidence" value="ECO:0007669"/>
    <property type="project" value="TreeGrafter"/>
</dbReference>
<dbReference type="Gene3D" id="3.40.50.970">
    <property type="match status" value="1"/>
</dbReference>
<dbReference type="SUPFAM" id="SSF52518">
    <property type="entry name" value="Thiamin diphosphate-binding fold (THDP-binding)"/>
    <property type="match status" value="1"/>
</dbReference>
<dbReference type="CDD" id="cd07033">
    <property type="entry name" value="TPP_PYR_DXS_TK_like"/>
    <property type="match status" value="1"/>
</dbReference>
<evidence type="ECO:0000259" key="10">
    <source>
        <dbReference type="Pfam" id="PF02779"/>
    </source>
</evidence>
<dbReference type="InterPro" id="IPR029061">
    <property type="entry name" value="THDP-binding"/>
</dbReference>
<dbReference type="InterPro" id="IPR055152">
    <property type="entry name" value="Transketolase-like_C_2"/>
</dbReference>
<keyword evidence="7" id="KW-0479">Metal-binding</keyword>
<gene>
    <name evidence="12" type="ORF">UFOPK3139_02101</name>
</gene>
<evidence type="ECO:0000256" key="6">
    <source>
        <dbReference type="ARBA" id="ARBA00022679"/>
    </source>
</evidence>
<evidence type="ECO:0000256" key="7">
    <source>
        <dbReference type="ARBA" id="ARBA00022723"/>
    </source>
</evidence>
<name>A0A6J7ANF1_9ZZZZ</name>
<evidence type="ECO:0000256" key="9">
    <source>
        <dbReference type="ARBA" id="ARBA00023052"/>
    </source>
</evidence>
<evidence type="ECO:0000256" key="8">
    <source>
        <dbReference type="ARBA" id="ARBA00022842"/>
    </source>
</evidence>
<feature type="domain" description="Transketolase-like pyrimidine-binding" evidence="10">
    <location>
        <begin position="2"/>
        <end position="69"/>
    </location>
</feature>
<comment type="cofactor">
    <cofactor evidence="2">
        <name>thiamine diphosphate</name>
        <dbReference type="ChEBI" id="CHEBI:58937"/>
    </cofactor>
</comment>
<keyword evidence="9" id="KW-0786">Thiamine pyrophosphate</keyword>
<dbReference type="GO" id="GO:0005829">
    <property type="term" value="C:cytosol"/>
    <property type="evidence" value="ECO:0007669"/>
    <property type="project" value="TreeGrafter"/>
</dbReference>
<sequence length="209" mass="21489">MIYSFTHDSVGVGEDGPTHQPVEHIAALRAIPGLRVIRPGDANETALAWIEAVNGPGPTALILSRQNLPVIDGVPADAVSRGAYVVPVDHASGGVAPDVVLLATGSEVSVCVAAAAELAAEGLVPRVVSMPCWTNFEAQPADYVESVLPAGVPCVSVEAAVTFGWSRWADVSVGIDRFGASAPGDVVMDKLGINSANVAQHARALLGRK</sequence>